<name>A0A6J4LB19_9ACTN</name>
<evidence type="ECO:0000313" key="2">
    <source>
        <dbReference type="EMBL" id="CAA9327931.1"/>
    </source>
</evidence>
<sequence length="175" mass="18849">MRRHQRNRLTRVLAAGVVATGLAFSAVGTGPASADSGPVQQQLSAVRAATAKYHNVDMAIAAGYTPTEECVPGMGYHYINYGLFGKMDPLAPDALLYEAKKNGQLRLVGVEWLKPDADQDLATDEDRPSLFGKGFDGPMLGHGPGMPIHYDLHAYLWKSNPDGVLATWNPNVTCP</sequence>
<accession>A0A6J4LB19</accession>
<proteinExistence type="predicted"/>
<protein>
    <recommendedName>
        <fullName evidence="3">Secreted protein</fullName>
    </recommendedName>
</protein>
<feature type="signal peptide" evidence="1">
    <location>
        <begin position="1"/>
        <end position="34"/>
    </location>
</feature>
<evidence type="ECO:0008006" key="3">
    <source>
        <dbReference type="Google" id="ProtNLM"/>
    </source>
</evidence>
<organism evidence="2">
    <name type="scientific">uncultured Nocardioidaceae bacterium</name>
    <dbReference type="NCBI Taxonomy" id="253824"/>
    <lineage>
        <taxon>Bacteria</taxon>
        <taxon>Bacillati</taxon>
        <taxon>Actinomycetota</taxon>
        <taxon>Actinomycetes</taxon>
        <taxon>Propionibacteriales</taxon>
        <taxon>Nocardioidaceae</taxon>
        <taxon>environmental samples</taxon>
    </lineage>
</organism>
<evidence type="ECO:0000256" key="1">
    <source>
        <dbReference type="SAM" id="SignalP"/>
    </source>
</evidence>
<feature type="chain" id="PRO_5026715625" description="Secreted protein" evidence="1">
    <location>
        <begin position="35"/>
        <end position="175"/>
    </location>
</feature>
<keyword evidence="1" id="KW-0732">Signal</keyword>
<reference evidence="2" key="1">
    <citation type="submission" date="2020-02" db="EMBL/GenBank/DDBJ databases">
        <authorList>
            <person name="Meier V. D."/>
        </authorList>
    </citation>
    <scope>NUCLEOTIDE SEQUENCE</scope>
    <source>
        <strain evidence="2">AVDCRST_MAG36</strain>
    </source>
</reference>
<gene>
    <name evidence="2" type="ORF">AVDCRST_MAG36-775</name>
</gene>
<dbReference type="AlphaFoldDB" id="A0A6J4LB19"/>
<dbReference type="EMBL" id="CADCUH010000044">
    <property type="protein sequence ID" value="CAA9327931.1"/>
    <property type="molecule type" value="Genomic_DNA"/>
</dbReference>